<evidence type="ECO:0000256" key="5">
    <source>
        <dbReference type="SAM" id="Phobius"/>
    </source>
</evidence>
<dbReference type="OrthoDB" id="408954at2759"/>
<feature type="transmembrane region" description="Helical" evidence="5">
    <location>
        <begin position="32"/>
        <end position="54"/>
    </location>
</feature>
<evidence type="ECO:0000256" key="1">
    <source>
        <dbReference type="ARBA" id="ARBA00004370"/>
    </source>
</evidence>
<dbReference type="Pfam" id="PF04116">
    <property type="entry name" value="FA_hydroxylase"/>
    <property type="match status" value="1"/>
</dbReference>
<dbReference type="STRING" id="1531966.A0A0A1TNI1"/>
<dbReference type="GO" id="GO:0008610">
    <property type="term" value="P:lipid biosynthetic process"/>
    <property type="evidence" value="ECO:0007669"/>
    <property type="project" value="InterPro"/>
</dbReference>
<proteinExistence type="predicted"/>
<evidence type="ECO:0000256" key="3">
    <source>
        <dbReference type="ARBA" id="ARBA00022989"/>
    </source>
</evidence>
<evidence type="ECO:0000313" key="8">
    <source>
        <dbReference type="Proteomes" id="UP000039046"/>
    </source>
</evidence>
<dbReference type="Proteomes" id="UP000039046">
    <property type="component" value="Unassembled WGS sequence"/>
</dbReference>
<dbReference type="InterPro" id="IPR050307">
    <property type="entry name" value="Sterol_Desaturase_Related"/>
</dbReference>
<evidence type="ECO:0000259" key="6">
    <source>
        <dbReference type="Pfam" id="PF04116"/>
    </source>
</evidence>
<evidence type="ECO:0000313" key="7">
    <source>
        <dbReference type="EMBL" id="CEJ92995.1"/>
    </source>
</evidence>
<dbReference type="GO" id="GO:0016020">
    <property type="term" value="C:membrane"/>
    <property type="evidence" value="ECO:0007669"/>
    <property type="project" value="UniProtKB-SubCell"/>
</dbReference>
<feature type="domain" description="Fatty acid hydroxylase" evidence="6">
    <location>
        <begin position="174"/>
        <end position="294"/>
    </location>
</feature>
<name>A0A0A1TNI1_9HYPO</name>
<keyword evidence="2 5" id="KW-0812">Transmembrane</keyword>
<gene>
    <name evidence="7" type="ORF">VHEMI08616</name>
</gene>
<comment type="subcellular location">
    <subcellularLocation>
        <location evidence="1">Membrane</location>
    </subcellularLocation>
</comment>
<organism evidence="7 8">
    <name type="scientific">[Torrubiella] hemipterigena</name>
    <dbReference type="NCBI Taxonomy" id="1531966"/>
    <lineage>
        <taxon>Eukaryota</taxon>
        <taxon>Fungi</taxon>
        <taxon>Dikarya</taxon>
        <taxon>Ascomycota</taxon>
        <taxon>Pezizomycotina</taxon>
        <taxon>Sordariomycetes</taxon>
        <taxon>Hypocreomycetidae</taxon>
        <taxon>Hypocreales</taxon>
        <taxon>Clavicipitaceae</taxon>
        <taxon>Clavicipitaceae incertae sedis</taxon>
        <taxon>'Torrubiella' clade</taxon>
    </lineage>
</organism>
<accession>A0A0A1TNI1</accession>
<dbReference type="EMBL" id="CDHN01000005">
    <property type="protein sequence ID" value="CEJ92995.1"/>
    <property type="molecule type" value="Genomic_DNA"/>
</dbReference>
<dbReference type="HOGENOM" id="CLU_047036_1_2_1"/>
<feature type="transmembrane region" description="Helical" evidence="5">
    <location>
        <begin position="124"/>
        <end position="146"/>
    </location>
</feature>
<dbReference type="InterPro" id="IPR006694">
    <property type="entry name" value="Fatty_acid_hydroxylase"/>
</dbReference>
<protein>
    <recommendedName>
        <fullName evidence="6">Fatty acid hydroxylase domain-containing protein</fullName>
    </recommendedName>
</protein>
<reference evidence="7 8" key="1">
    <citation type="journal article" date="2015" name="Genome Announc.">
        <title>Draft Genome Sequence and Gene Annotation of the Entomopathogenic Fungus Verticillium hemipterigenum.</title>
        <authorList>
            <person name="Horn F."/>
            <person name="Habel A."/>
            <person name="Scharf D.H."/>
            <person name="Dworschak J."/>
            <person name="Brakhage A.A."/>
            <person name="Guthke R."/>
            <person name="Hertweck C."/>
            <person name="Linde J."/>
        </authorList>
    </citation>
    <scope>NUCLEOTIDE SEQUENCE [LARGE SCALE GENOMIC DNA]</scope>
</reference>
<feature type="transmembrane region" description="Helical" evidence="5">
    <location>
        <begin position="74"/>
        <end position="103"/>
    </location>
</feature>
<keyword evidence="3 5" id="KW-1133">Transmembrane helix</keyword>
<evidence type="ECO:0000256" key="4">
    <source>
        <dbReference type="ARBA" id="ARBA00023136"/>
    </source>
</evidence>
<dbReference type="PANTHER" id="PTHR11863">
    <property type="entry name" value="STEROL DESATURASE"/>
    <property type="match status" value="1"/>
</dbReference>
<keyword evidence="4 5" id="KW-0472">Membrane</keyword>
<feature type="transmembrane region" description="Helical" evidence="5">
    <location>
        <begin position="166"/>
        <end position="184"/>
    </location>
</feature>
<keyword evidence="8" id="KW-1185">Reference proteome</keyword>
<dbReference type="AlphaFoldDB" id="A0A0A1TNI1"/>
<dbReference type="GO" id="GO:0016491">
    <property type="term" value="F:oxidoreductase activity"/>
    <property type="evidence" value="ECO:0007669"/>
    <property type="project" value="InterPro"/>
</dbReference>
<sequence>MTGKAAPKKAVPTDLDGNPIPHAQRWAYSTPAVVRGAFASGAGTILPIAAFAAFNTTPTAHKLYTDLHNTYGDWNLNVWGTFIITSVFFWVLGGIFAIGDLTSWPGWLFQFKTQPFVRVSGREYLWITVISLRNQFLVALPLVFLVSYVSPLKPVLPAHLPGPLETVVVSIFDILCTEVGFYYIHRFFHSKSMYARFHKQHHEFTAPVSIASTYCTITEHIFSNLVPNTLGIVLVPHHWSQQLFTFLLLEFGTLCTHSGYNLPGLPSNLQHDFHHFAFDENFGPTGMLDAFHKTNKKFVKTLEEARSRVDGDDERARKMVMERLARIEVMQASKK</sequence>
<dbReference type="GO" id="GO:0005506">
    <property type="term" value="F:iron ion binding"/>
    <property type="evidence" value="ECO:0007669"/>
    <property type="project" value="InterPro"/>
</dbReference>
<evidence type="ECO:0000256" key="2">
    <source>
        <dbReference type="ARBA" id="ARBA00022692"/>
    </source>
</evidence>